<dbReference type="Proteomes" id="UP000187406">
    <property type="component" value="Unassembled WGS sequence"/>
</dbReference>
<feature type="compositionally biased region" description="Basic and acidic residues" evidence="1">
    <location>
        <begin position="166"/>
        <end position="175"/>
    </location>
</feature>
<accession>A0A1Q3API8</accession>
<proteinExistence type="predicted"/>
<evidence type="ECO:0000313" key="3">
    <source>
        <dbReference type="Proteomes" id="UP000187406"/>
    </source>
</evidence>
<evidence type="ECO:0000256" key="1">
    <source>
        <dbReference type="SAM" id="MobiDB-lite"/>
    </source>
</evidence>
<dbReference type="AlphaFoldDB" id="A0A1Q3API8"/>
<dbReference type="EMBL" id="BDDD01000038">
    <property type="protein sequence ID" value="GAV57676.1"/>
    <property type="molecule type" value="Genomic_DNA"/>
</dbReference>
<gene>
    <name evidence="2" type="ORF">CFOL_v3_01213</name>
</gene>
<feature type="compositionally biased region" description="Basic and acidic residues" evidence="1">
    <location>
        <begin position="30"/>
        <end position="71"/>
    </location>
</feature>
<evidence type="ECO:0000313" key="2">
    <source>
        <dbReference type="EMBL" id="GAV57676.1"/>
    </source>
</evidence>
<protein>
    <submittedName>
        <fullName evidence="2">Uncharacterized protein</fullName>
    </submittedName>
</protein>
<sequence>MADLLRRAEKYVNTEEAMAARRQKISWSGHRVEKGEYSRSAPEKKEKRKERSELPKDDLRHKLSKGEEYPKRGTPIPNYKILTPLLESRRRILAVEKEQVLIQWPAPLRSPTEKRDTNKYCQYHQDHRHDMEECMLLKNQIKYLICKGHLREYVDREAPRRRKKHKEESTQRAEEPQTGGVIH</sequence>
<feature type="region of interest" description="Disordered" evidence="1">
    <location>
        <begin position="20"/>
        <end position="71"/>
    </location>
</feature>
<feature type="region of interest" description="Disordered" evidence="1">
    <location>
        <begin position="157"/>
        <end position="183"/>
    </location>
</feature>
<name>A0A1Q3API8_CEPFO</name>
<keyword evidence="3" id="KW-1185">Reference proteome</keyword>
<reference evidence="3" key="1">
    <citation type="submission" date="2016-04" db="EMBL/GenBank/DDBJ databases">
        <title>Cephalotus genome sequencing.</title>
        <authorList>
            <person name="Fukushima K."/>
            <person name="Hasebe M."/>
            <person name="Fang X."/>
        </authorList>
    </citation>
    <scope>NUCLEOTIDE SEQUENCE [LARGE SCALE GENOMIC DNA]</scope>
    <source>
        <strain evidence="3">cv. St1</strain>
    </source>
</reference>
<organism evidence="2 3">
    <name type="scientific">Cephalotus follicularis</name>
    <name type="common">Albany pitcher plant</name>
    <dbReference type="NCBI Taxonomy" id="3775"/>
    <lineage>
        <taxon>Eukaryota</taxon>
        <taxon>Viridiplantae</taxon>
        <taxon>Streptophyta</taxon>
        <taxon>Embryophyta</taxon>
        <taxon>Tracheophyta</taxon>
        <taxon>Spermatophyta</taxon>
        <taxon>Magnoliopsida</taxon>
        <taxon>eudicotyledons</taxon>
        <taxon>Gunneridae</taxon>
        <taxon>Pentapetalae</taxon>
        <taxon>rosids</taxon>
        <taxon>fabids</taxon>
        <taxon>Oxalidales</taxon>
        <taxon>Cephalotaceae</taxon>
        <taxon>Cephalotus</taxon>
    </lineage>
</organism>
<dbReference type="OrthoDB" id="1740536at2759"/>
<comment type="caution">
    <text evidence="2">The sequence shown here is derived from an EMBL/GenBank/DDBJ whole genome shotgun (WGS) entry which is preliminary data.</text>
</comment>
<dbReference type="InParanoid" id="A0A1Q3API8"/>